<name>A0A1V3JB69_9PAST</name>
<dbReference type="AlphaFoldDB" id="A0A1V3JB69"/>
<dbReference type="EMBL" id="MLHO01000058">
    <property type="protein sequence ID" value="OOF53879.1"/>
    <property type="molecule type" value="Genomic_DNA"/>
</dbReference>
<evidence type="ECO:0000313" key="1">
    <source>
        <dbReference type="EMBL" id="OOF53879.1"/>
    </source>
</evidence>
<gene>
    <name evidence="1" type="ORF">BKK55_10795</name>
</gene>
<sequence length="174" mass="19471">MSDRDLMSHLGSIGLLGHFLGQSGEALTLSQLGLQDDVQKMVKTKGELGKDVQHSLHGDFLNQILQGSKSFHNGYKLGGFPLSMRWAIGGVKISGEFFGDVVEQRGRYYLIGTVHYSLLDHFSDVWDTLNLTPDDHNNFGGEPFNITGNWVEPVNESISKAQYERLKAQWKTPY</sequence>
<dbReference type="STRING" id="1908266.BKK55_10795"/>
<protein>
    <submittedName>
        <fullName evidence="1">Uncharacterized protein</fullName>
    </submittedName>
</protein>
<keyword evidence="2" id="KW-1185">Reference proteome</keyword>
<dbReference type="Proteomes" id="UP000188541">
    <property type="component" value="Unassembled WGS sequence"/>
</dbReference>
<proteinExistence type="predicted"/>
<reference evidence="1 2" key="1">
    <citation type="submission" date="2016-10" db="EMBL/GenBank/DDBJ databases">
        <title>Rodentibacter gen. nov. and new species.</title>
        <authorList>
            <person name="Christensen H."/>
        </authorList>
    </citation>
    <scope>NUCLEOTIDE SEQUENCE [LARGE SCALE GENOMIC DNA]</scope>
    <source>
        <strain evidence="1 2">1996246016</strain>
    </source>
</reference>
<organism evidence="1 2">
    <name type="scientific">Rodentibacter genomosp. 2</name>
    <dbReference type="NCBI Taxonomy" id="1908266"/>
    <lineage>
        <taxon>Bacteria</taxon>
        <taxon>Pseudomonadati</taxon>
        <taxon>Pseudomonadota</taxon>
        <taxon>Gammaproteobacteria</taxon>
        <taxon>Pasteurellales</taxon>
        <taxon>Pasteurellaceae</taxon>
        <taxon>Rodentibacter</taxon>
    </lineage>
</organism>
<accession>A0A1V3JB69</accession>
<dbReference type="RefSeq" id="WP_143531205.1">
    <property type="nucleotide sequence ID" value="NZ_MLHO01000058.1"/>
</dbReference>
<evidence type="ECO:0000313" key="2">
    <source>
        <dbReference type="Proteomes" id="UP000188541"/>
    </source>
</evidence>
<comment type="caution">
    <text evidence="1">The sequence shown here is derived from an EMBL/GenBank/DDBJ whole genome shotgun (WGS) entry which is preliminary data.</text>
</comment>